<protein>
    <submittedName>
        <fullName evidence="2">Uncharacterized protein</fullName>
    </submittedName>
</protein>
<keyword evidence="3" id="KW-1185">Reference proteome</keyword>
<accession>R4Z3B8</accession>
<name>R4Z3B8_9ACTN</name>
<dbReference type="Proteomes" id="UP000018291">
    <property type="component" value="Unassembled WGS sequence"/>
</dbReference>
<dbReference type="STRING" id="1229780.BN381_70113"/>
<evidence type="ECO:0000313" key="3">
    <source>
        <dbReference type="Proteomes" id="UP000018291"/>
    </source>
</evidence>
<dbReference type="HOGENOM" id="CLU_2033828_0_0_11"/>
<sequence length="121" mass="13249">MFAKHLRPVGPRSASATPGSQNAQSSHGNNQREFHSGKVPASPFMPTGCQLIWLGSIEAGPRSLHLQQLTNDWTCSVLHEPIHAPVLVRSTRWAEANSNISADVYAARPFLKRSDLRPGLE</sequence>
<evidence type="ECO:0000313" key="2">
    <source>
        <dbReference type="EMBL" id="CCM65414.1"/>
    </source>
</evidence>
<dbReference type="AlphaFoldDB" id="R4Z3B8"/>
<gene>
    <name evidence="2" type="ORF">BN381_70113</name>
</gene>
<dbReference type="EMBL" id="CANL01000067">
    <property type="protein sequence ID" value="CCM65414.1"/>
    <property type="molecule type" value="Genomic_DNA"/>
</dbReference>
<evidence type="ECO:0000256" key="1">
    <source>
        <dbReference type="SAM" id="MobiDB-lite"/>
    </source>
</evidence>
<feature type="region of interest" description="Disordered" evidence="1">
    <location>
        <begin position="1"/>
        <end position="41"/>
    </location>
</feature>
<feature type="compositionally biased region" description="Polar residues" evidence="1">
    <location>
        <begin position="14"/>
        <end position="29"/>
    </location>
</feature>
<comment type="caution">
    <text evidence="2">The sequence shown here is derived from an EMBL/GenBank/DDBJ whole genome shotgun (WGS) entry which is preliminary data.</text>
</comment>
<organism evidence="2 3">
    <name type="scientific">Candidatus Neomicrothrix parvicella RN1</name>
    <dbReference type="NCBI Taxonomy" id="1229780"/>
    <lineage>
        <taxon>Bacteria</taxon>
        <taxon>Bacillati</taxon>
        <taxon>Actinomycetota</taxon>
        <taxon>Acidimicrobiia</taxon>
        <taxon>Acidimicrobiales</taxon>
        <taxon>Microthrixaceae</taxon>
        <taxon>Candidatus Neomicrothrix</taxon>
    </lineage>
</organism>
<proteinExistence type="predicted"/>
<reference evidence="2 3" key="1">
    <citation type="journal article" date="2013" name="ISME J.">
        <title>Metabolic model for the filamentous 'Candidatus Microthrix parvicella' based on genomic and metagenomic analyses.</title>
        <authorList>
            <person name="Jon McIlroy S."/>
            <person name="Kristiansen R."/>
            <person name="Albertsen M."/>
            <person name="Michael Karst S."/>
            <person name="Rossetti S."/>
            <person name="Lund Nielsen J."/>
            <person name="Tandoi V."/>
            <person name="James Seviour R."/>
            <person name="Nielsen P.H."/>
        </authorList>
    </citation>
    <scope>NUCLEOTIDE SEQUENCE [LARGE SCALE GENOMIC DNA]</scope>
    <source>
        <strain evidence="2 3">RN1</strain>
    </source>
</reference>